<dbReference type="Proteomes" id="UP001148786">
    <property type="component" value="Unassembled WGS sequence"/>
</dbReference>
<organism evidence="2 3">
    <name type="scientific">Agrocybe chaxingu</name>
    <dbReference type="NCBI Taxonomy" id="84603"/>
    <lineage>
        <taxon>Eukaryota</taxon>
        <taxon>Fungi</taxon>
        <taxon>Dikarya</taxon>
        <taxon>Basidiomycota</taxon>
        <taxon>Agaricomycotina</taxon>
        <taxon>Agaricomycetes</taxon>
        <taxon>Agaricomycetidae</taxon>
        <taxon>Agaricales</taxon>
        <taxon>Agaricineae</taxon>
        <taxon>Strophariaceae</taxon>
        <taxon>Agrocybe</taxon>
    </lineage>
</organism>
<proteinExistence type="predicted"/>
<dbReference type="EMBL" id="JANKHO010001259">
    <property type="protein sequence ID" value="KAJ3502596.1"/>
    <property type="molecule type" value="Genomic_DNA"/>
</dbReference>
<gene>
    <name evidence="2" type="ORF">NLJ89_g8814</name>
</gene>
<protein>
    <submittedName>
        <fullName evidence="2">Uncharacterized protein</fullName>
    </submittedName>
</protein>
<evidence type="ECO:0000256" key="1">
    <source>
        <dbReference type="SAM" id="MobiDB-lite"/>
    </source>
</evidence>
<dbReference type="OrthoDB" id="3021093at2759"/>
<sequence length="106" mass="12236">MPSASTETESRDANEPWPSEAEDRRLLANQPPSVFITNVGRTRVRQINDGPWDDTPIVQSLINALKCIQAKRYRLQSAIYTVQAVYIFIETEDEDWNVYINIHDEL</sequence>
<reference evidence="2" key="1">
    <citation type="submission" date="2022-07" db="EMBL/GenBank/DDBJ databases">
        <title>Genome Sequence of Agrocybe chaxingu.</title>
        <authorList>
            <person name="Buettner E."/>
        </authorList>
    </citation>
    <scope>NUCLEOTIDE SEQUENCE</scope>
    <source>
        <strain evidence="2">MP-N11</strain>
    </source>
</reference>
<evidence type="ECO:0000313" key="2">
    <source>
        <dbReference type="EMBL" id="KAJ3502596.1"/>
    </source>
</evidence>
<name>A0A9W8MTR0_9AGAR</name>
<feature type="region of interest" description="Disordered" evidence="1">
    <location>
        <begin position="1"/>
        <end position="29"/>
    </location>
</feature>
<keyword evidence="3" id="KW-1185">Reference proteome</keyword>
<comment type="caution">
    <text evidence="2">The sequence shown here is derived from an EMBL/GenBank/DDBJ whole genome shotgun (WGS) entry which is preliminary data.</text>
</comment>
<dbReference type="AlphaFoldDB" id="A0A9W8MTR0"/>
<accession>A0A9W8MTR0</accession>
<evidence type="ECO:0000313" key="3">
    <source>
        <dbReference type="Proteomes" id="UP001148786"/>
    </source>
</evidence>